<protein>
    <submittedName>
        <fullName evidence="1">Uncharacterized protein</fullName>
    </submittedName>
</protein>
<proteinExistence type="predicted"/>
<dbReference type="EMBL" id="QTSX02003596">
    <property type="protein sequence ID" value="KAJ9070032.1"/>
    <property type="molecule type" value="Genomic_DNA"/>
</dbReference>
<keyword evidence="2" id="KW-1185">Reference proteome</keyword>
<sequence length="251" mass="27524">MFLGDQMSTPTSLPNSNSHDLLTITDSQRTTLIVIGCYIVAILVLWNLPVLKLILYPFKLITVAFHEFSHALAGVCTGATILAIKVDPDEGGVTLMRGGAQCFTLPAGYLGSSLIGALMIFTGFNILASKVMTIFIALSLLACLYWAKNWLLRGLTVLFIAIIVLLWVFGKGDIMRYVVLFMGVMSCCYSLWDIVEDLVFRKVNESDATKFARLWCCCPAQVCGFLWFIISLIFLSVGVLAGIVVFKDPGA</sequence>
<organism evidence="1 2">
    <name type="scientific">Entomophthora muscae</name>
    <dbReference type="NCBI Taxonomy" id="34485"/>
    <lineage>
        <taxon>Eukaryota</taxon>
        <taxon>Fungi</taxon>
        <taxon>Fungi incertae sedis</taxon>
        <taxon>Zoopagomycota</taxon>
        <taxon>Entomophthoromycotina</taxon>
        <taxon>Entomophthoromycetes</taxon>
        <taxon>Entomophthorales</taxon>
        <taxon>Entomophthoraceae</taxon>
        <taxon>Entomophthora</taxon>
    </lineage>
</organism>
<comment type="caution">
    <text evidence="1">The sequence shown here is derived from an EMBL/GenBank/DDBJ whole genome shotgun (WGS) entry which is preliminary data.</text>
</comment>
<evidence type="ECO:0000313" key="2">
    <source>
        <dbReference type="Proteomes" id="UP001165960"/>
    </source>
</evidence>
<accession>A0ACC2T671</accession>
<evidence type="ECO:0000313" key="1">
    <source>
        <dbReference type="EMBL" id="KAJ9070032.1"/>
    </source>
</evidence>
<name>A0ACC2T671_9FUNG</name>
<reference evidence="1" key="1">
    <citation type="submission" date="2022-04" db="EMBL/GenBank/DDBJ databases">
        <title>Genome of the entomopathogenic fungus Entomophthora muscae.</title>
        <authorList>
            <person name="Elya C."/>
            <person name="Lovett B.R."/>
            <person name="Lee E."/>
            <person name="Macias A.M."/>
            <person name="Hajek A.E."/>
            <person name="De Bivort B.L."/>
            <person name="Kasson M.T."/>
            <person name="De Fine Licht H.H."/>
            <person name="Stajich J.E."/>
        </authorList>
    </citation>
    <scope>NUCLEOTIDE SEQUENCE</scope>
    <source>
        <strain evidence="1">Berkeley</strain>
    </source>
</reference>
<dbReference type="Proteomes" id="UP001165960">
    <property type="component" value="Unassembled WGS sequence"/>
</dbReference>
<gene>
    <name evidence="1" type="ORF">DSO57_1012726</name>
</gene>